<gene>
    <name evidence="1" type="ORF">BpHYR1_047717</name>
</gene>
<dbReference type="EMBL" id="REGN01012703">
    <property type="protein sequence ID" value="RMZ94963.1"/>
    <property type="molecule type" value="Genomic_DNA"/>
</dbReference>
<name>A0A3M7P7G9_BRAPC</name>
<reference evidence="1 2" key="1">
    <citation type="journal article" date="2018" name="Sci. Rep.">
        <title>Genomic signatures of local adaptation to the degree of environmental predictability in rotifers.</title>
        <authorList>
            <person name="Franch-Gras L."/>
            <person name="Hahn C."/>
            <person name="Garcia-Roger E.M."/>
            <person name="Carmona M.J."/>
            <person name="Serra M."/>
            <person name="Gomez A."/>
        </authorList>
    </citation>
    <scope>NUCLEOTIDE SEQUENCE [LARGE SCALE GENOMIC DNA]</scope>
    <source>
        <strain evidence="1">HYR1</strain>
    </source>
</reference>
<proteinExistence type="predicted"/>
<organism evidence="1 2">
    <name type="scientific">Brachionus plicatilis</name>
    <name type="common">Marine rotifer</name>
    <name type="synonym">Brachionus muelleri</name>
    <dbReference type="NCBI Taxonomy" id="10195"/>
    <lineage>
        <taxon>Eukaryota</taxon>
        <taxon>Metazoa</taxon>
        <taxon>Spiralia</taxon>
        <taxon>Gnathifera</taxon>
        <taxon>Rotifera</taxon>
        <taxon>Eurotatoria</taxon>
        <taxon>Monogononta</taxon>
        <taxon>Pseudotrocha</taxon>
        <taxon>Ploima</taxon>
        <taxon>Brachionidae</taxon>
        <taxon>Brachionus</taxon>
    </lineage>
</organism>
<evidence type="ECO:0000313" key="2">
    <source>
        <dbReference type="Proteomes" id="UP000276133"/>
    </source>
</evidence>
<evidence type="ECO:0000313" key="1">
    <source>
        <dbReference type="EMBL" id="RMZ94963.1"/>
    </source>
</evidence>
<accession>A0A3M7P7G9</accession>
<protein>
    <submittedName>
        <fullName evidence="1">Uncharacterized protein</fullName>
    </submittedName>
</protein>
<dbReference type="AlphaFoldDB" id="A0A3M7P7G9"/>
<dbReference type="Proteomes" id="UP000276133">
    <property type="component" value="Unassembled WGS sequence"/>
</dbReference>
<comment type="caution">
    <text evidence="1">The sequence shown here is derived from an EMBL/GenBank/DDBJ whole genome shotgun (WGS) entry which is preliminary data.</text>
</comment>
<keyword evidence="2" id="KW-1185">Reference proteome</keyword>
<sequence length="182" mass="20587">MVTTTRREESNDILITFNEVKKSRINMPLDFTQLTVGGKGSRSSVYQGYKTVEGQLVSGDAFPKKALLTFRTNSTDLSEFGKILSLNYSLPLIVRLVDEYNRGYTSRFVSISTSLCGCFLTLKSFNWLKEPCSIVRIRQACIHWQGSFILSLNSPVLLVDNIQNFGLHMKKLATSSNQYDHE</sequence>